<comment type="caution">
    <text evidence="2">The sequence shown here is derived from an EMBL/GenBank/DDBJ whole genome shotgun (WGS) entry which is preliminary data.</text>
</comment>
<evidence type="ECO:0008006" key="4">
    <source>
        <dbReference type="Google" id="ProtNLM"/>
    </source>
</evidence>
<protein>
    <recommendedName>
        <fullName evidence="4">Transmembrane protein</fullName>
    </recommendedName>
</protein>
<dbReference type="AlphaFoldDB" id="A0ABD1EGW4"/>
<sequence length="205" mass="23167">MHLQKTSGFKYSLTARSRISILQRQSISLVSLVVPSNPTPVEVPRSPTPVVVPCSPTPVIAPKINITSKMAAKIAVANTPLYRALVHVICFIFCYLRRYEKMEMAITKNDLLGVFVFGVLAVFGVLSVLIMSLCKKRTSFSEFDDLVVLREVLAHNLFENPDLWLVIQENVASVTGKSFVLKTLKDHLYRLIKLWFDQSKMLRDK</sequence>
<name>A0ABD1EGW4_HYPHA</name>
<keyword evidence="3" id="KW-1185">Reference proteome</keyword>
<reference evidence="2 3" key="1">
    <citation type="submission" date="2024-05" db="EMBL/GenBank/DDBJ databases">
        <title>Genetic variation in Jamaican populations of the coffee berry borer (Hypothenemus hampei).</title>
        <authorList>
            <person name="Errbii M."/>
            <person name="Myrie A."/>
        </authorList>
    </citation>
    <scope>NUCLEOTIDE SEQUENCE [LARGE SCALE GENOMIC DNA]</scope>
    <source>
        <strain evidence="2">JA-Hopewell-2020-01-JO</strain>
        <tissue evidence="2">Whole body</tissue>
    </source>
</reference>
<proteinExistence type="predicted"/>
<gene>
    <name evidence="2" type="ORF">ABEB36_009609</name>
</gene>
<feature type="transmembrane region" description="Helical" evidence="1">
    <location>
        <begin position="111"/>
        <end position="134"/>
    </location>
</feature>
<evidence type="ECO:0000313" key="3">
    <source>
        <dbReference type="Proteomes" id="UP001566132"/>
    </source>
</evidence>
<keyword evidence="1" id="KW-0472">Membrane</keyword>
<evidence type="ECO:0000256" key="1">
    <source>
        <dbReference type="SAM" id="Phobius"/>
    </source>
</evidence>
<feature type="transmembrane region" description="Helical" evidence="1">
    <location>
        <begin position="80"/>
        <end position="99"/>
    </location>
</feature>
<keyword evidence="1" id="KW-0812">Transmembrane</keyword>
<accession>A0ABD1EGW4</accession>
<dbReference type="EMBL" id="JBDJPC010000007">
    <property type="protein sequence ID" value="KAL1493929.1"/>
    <property type="molecule type" value="Genomic_DNA"/>
</dbReference>
<evidence type="ECO:0000313" key="2">
    <source>
        <dbReference type="EMBL" id="KAL1493929.1"/>
    </source>
</evidence>
<keyword evidence="1" id="KW-1133">Transmembrane helix</keyword>
<organism evidence="2 3">
    <name type="scientific">Hypothenemus hampei</name>
    <name type="common">Coffee berry borer</name>
    <dbReference type="NCBI Taxonomy" id="57062"/>
    <lineage>
        <taxon>Eukaryota</taxon>
        <taxon>Metazoa</taxon>
        <taxon>Ecdysozoa</taxon>
        <taxon>Arthropoda</taxon>
        <taxon>Hexapoda</taxon>
        <taxon>Insecta</taxon>
        <taxon>Pterygota</taxon>
        <taxon>Neoptera</taxon>
        <taxon>Endopterygota</taxon>
        <taxon>Coleoptera</taxon>
        <taxon>Polyphaga</taxon>
        <taxon>Cucujiformia</taxon>
        <taxon>Curculionidae</taxon>
        <taxon>Scolytinae</taxon>
        <taxon>Hypothenemus</taxon>
    </lineage>
</organism>
<dbReference type="Proteomes" id="UP001566132">
    <property type="component" value="Unassembled WGS sequence"/>
</dbReference>